<dbReference type="STRING" id="1131935.PDENDC454_04726"/>
<evidence type="ECO:0000313" key="5">
    <source>
        <dbReference type="Proteomes" id="UP000003900"/>
    </source>
</evidence>
<dbReference type="Pfam" id="PF01408">
    <property type="entry name" value="GFO_IDH_MocA"/>
    <property type="match status" value="1"/>
</dbReference>
<dbReference type="GO" id="GO:0000166">
    <property type="term" value="F:nucleotide binding"/>
    <property type="evidence" value="ECO:0007669"/>
    <property type="project" value="InterPro"/>
</dbReference>
<dbReference type="InterPro" id="IPR000683">
    <property type="entry name" value="Gfo/Idh/MocA-like_OxRdtase_N"/>
</dbReference>
<dbReference type="PANTHER" id="PTHR43818">
    <property type="entry name" value="BCDNA.GH03377"/>
    <property type="match status" value="1"/>
</dbReference>
<protein>
    <submittedName>
        <fullName evidence="4">Oxidoreductase</fullName>
    </submittedName>
</protein>
<keyword evidence="5" id="KW-1185">Reference proteome</keyword>
<organism evidence="4 5">
    <name type="scientific">Paenibacillus dendritiformis C454</name>
    <dbReference type="NCBI Taxonomy" id="1131935"/>
    <lineage>
        <taxon>Bacteria</taxon>
        <taxon>Bacillati</taxon>
        <taxon>Bacillota</taxon>
        <taxon>Bacilli</taxon>
        <taxon>Bacillales</taxon>
        <taxon>Paenibacillaceae</taxon>
        <taxon>Paenibacillus</taxon>
    </lineage>
</organism>
<dbReference type="Pfam" id="PF22725">
    <property type="entry name" value="GFO_IDH_MocA_C3"/>
    <property type="match status" value="1"/>
</dbReference>
<evidence type="ECO:0000313" key="4">
    <source>
        <dbReference type="EMBL" id="EHQ63423.1"/>
    </source>
</evidence>
<dbReference type="Gene3D" id="3.30.360.10">
    <property type="entry name" value="Dihydrodipicolinate Reductase, domain 2"/>
    <property type="match status" value="1"/>
</dbReference>
<sequence>MYLIIFRESAQVDKGCAIRDGTGEMDGTSTPIDAACRRNGRFILISGLASGVAVLYNGSKLSISLQAIVSEGREKRKVESSMQKLGFSIVGFGTIAKTHMIALRTLPIVKPLPVELSLHALVTRRPEEVGAQARRIGFAHITSSLEEALQIEGSDAVSICTPNALHAEQVRTAVAYRQAVYCEKPVTDNAQATKDLVEEIPAQHPQQLAFVFRYHPAVMRIRAWLEAGLVGDVLQCKIAYLRSGYLSESRPFSWRLSDSLSGGGAISDIGVHALDLIRHWFGDFASVDGHVHTFVPERPKTAGSEERVPVHVDDWAVMTYKTESGVHGMVEVSRIAYGADAFRIDIVGTKGSITCDLERDKMPALHLLNGEQPALPEPDSLYLLPDEKATMGVFQDSHFAALHHFILRLSGDERWSDIVPTLADGNAVEQWVDHVIRTDRERQA</sequence>
<comment type="caution">
    <text evidence="4">The sequence shown here is derived from an EMBL/GenBank/DDBJ whole genome shotgun (WGS) entry which is preliminary data.</text>
</comment>
<dbReference type="PATRIC" id="fig|1131935.3.peg.936"/>
<name>H3SBQ9_9BACL</name>
<gene>
    <name evidence="4" type="ORF">PDENDC454_04726</name>
</gene>
<keyword evidence="1" id="KW-0560">Oxidoreductase</keyword>
<dbReference type="EMBL" id="AHKH01000008">
    <property type="protein sequence ID" value="EHQ63423.1"/>
    <property type="molecule type" value="Genomic_DNA"/>
</dbReference>
<dbReference type="SUPFAM" id="SSF51735">
    <property type="entry name" value="NAD(P)-binding Rossmann-fold domains"/>
    <property type="match status" value="1"/>
</dbReference>
<dbReference type="InterPro" id="IPR036291">
    <property type="entry name" value="NAD(P)-bd_dom_sf"/>
</dbReference>
<accession>H3SBQ9</accession>
<dbReference type="Gene3D" id="3.40.50.720">
    <property type="entry name" value="NAD(P)-binding Rossmann-like Domain"/>
    <property type="match status" value="1"/>
</dbReference>
<reference evidence="4 5" key="1">
    <citation type="journal article" date="2012" name="J. Bacteriol.">
        <title>Genome Sequence of the Pattern-Forming Social Bacterium Paenibacillus dendritiformis C454 Chiral Morphotype.</title>
        <authorList>
            <person name="Sirota-Madi A."/>
            <person name="Olender T."/>
            <person name="Helman Y."/>
            <person name="Brainis I."/>
            <person name="Finkelshtein A."/>
            <person name="Roth D."/>
            <person name="Hagai E."/>
            <person name="Leshkowitz D."/>
            <person name="Brodsky L."/>
            <person name="Galatenko V."/>
            <person name="Nikolaev V."/>
            <person name="Gutnick D.L."/>
            <person name="Lancet D."/>
            <person name="Ben-Jacob E."/>
        </authorList>
    </citation>
    <scope>NUCLEOTIDE SEQUENCE [LARGE SCALE GENOMIC DNA]</scope>
    <source>
        <strain evidence="4 5">C454</strain>
    </source>
</reference>
<dbReference type="GO" id="GO:0016491">
    <property type="term" value="F:oxidoreductase activity"/>
    <property type="evidence" value="ECO:0007669"/>
    <property type="project" value="UniProtKB-KW"/>
</dbReference>
<evidence type="ECO:0000259" key="2">
    <source>
        <dbReference type="Pfam" id="PF01408"/>
    </source>
</evidence>
<dbReference type="InterPro" id="IPR055170">
    <property type="entry name" value="GFO_IDH_MocA-like_dom"/>
</dbReference>
<proteinExistence type="predicted"/>
<evidence type="ECO:0000256" key="1">
    <source>
        <dbReference type="ARBA" id="ARBA00023002"/>
    </source>
</evidence>
<dbReference type="PANTHER" id="PTHR43818:SF11">
    <property type="entry name" value="BCDNA.GH03377"/>
    <property type="match status" value="1"/>
</dbReference>
<dbReference type="InterPro" id="IPR050463">
    <property type="entry name" value="Gfo/Idh/MocA_oxidrdct_glycsds"/>
</dbReference>
<feature type="domain" description="GFO/IDH/MocA-like oxidoreductase" evidence="3">
    <location>
        <begin position="219"/>
        <end position="353"/>
    </location>
</feature>
<feature type="domain" description="Gfo/Idh/MocA-like oxidoreductase N-terminal" evidence="2">
    <location>
        <begin position="87"/>
        <end position="201"/>
    </location>
</feature>
<dbReference type="SUPFAM" id="SSF55347">
    <property type="entry name" value="Glyceraldehyde-3-phosphate dehydrogenase-like, C-terminal domain"/>
    <property type="match status" value="1"/>
</dbReference>
<evidence type="ECO:0000259" key="3">
    <source>
        <dbReference type="Pfam" id="PF22725"/>
    </source>
</evidence>
<dbReference type="Proteomes" id="UP000003900">
    <property type="component" value="Unassembled WGS sequence"/>
</dbReference>
<dbReference type="AlphaFoldDB" id="H3SBQ9"/>